<dbReference type="Pfam" id="PF14223">
    <property type="entry name" value="Retrotran_gag_2"/>
    <property type="match status" value="1"/>
</dbReference>
<comment type="caution">
    <text evidence="1">The sequence shown here is derived from an EMBL/GenBank/DDBJ whole genome shotgun (WGS) entry which is preliminary data.</text>
</comment>
<evidence type="ECO:0000313" key="1">
    <source>
        <dbReference type="EMBL" id="KAK5844559.1"/>
    </source>
</evidence>
<keyword evidence="2" id="KW-1185">Reference proteome</keyword>
<gene>
    <name evidence="1" type="ORF">PVK06_000699</name>
</gene>
<sequence>MSNLDDSPTHLADVLTSDSQTPSFFSTKRVNIRLDEKNYLLSKQQIFFTVRGHSLEHFLDSSTTPPSKFSVTATSESIPNLAYAHFVKQDYTLALWLLSTVSPNILSQLVGAETSASIWSTLTHFFSSLSTTKVMYLHCKLHSLRKSVLSMRDYLFQIKEVSDTLATYGSPISDIKHITTILNGLPQDYDSFVAVITSSQELYTLDRIMIILLDAESRLHDPLRLPLSINTAQVRTPTPTDFVSNPPLQALQFFLAKPNAQDISPPLTLFLGHGQPTIVEVEAETHHVYSVNFVVG</sequence>
<dbReference type="PANTHER" id="PTHR47481">
    <property type="match status" value="1"/>
</dbReference>
<accession>A0ABR0QZ88</accession>
<dbReference type="Proteomes" id="UP001358586">
    <property type="component" value="Chromosome 1"/>
</dbReference>
<dbReference type="PANTHER" id="PTHR47481:SF22">
    <property type="entry name" value="RETROTRANSPOSON GAG DOMAIN-CONTAINING PROTEIN"/>
    <property type="match status" value="1"/>
</dbReference>
<dbReference type="EMBL" id="JARKNE010000001">
    <property type="protein sequence ID" value="KAK5844559.1"/>
    <property type="molecule type" value="Genomic_DNA"/>
</dbReference>
<evidence type="ECO:0000313" key="2">
    <source>
        <dbReference type="Proteomes" id="UP001358586"/>
    </source>
</evidence>
<proteinExistence type="predicted"/>
<organism evidence="1 2">
    <name type="scientific">Gossypium arboreum</name>
    <name type="common">Tree cotton</name>
    <name type="synonym">Gossypium nanking</name>
    <dbReference type="NCBI Taxonomy" id="29729"/>
    <lineage>
        <taxon>Eukaryota</taxon>
        <taxon>Viridiplantae</taxon>
        <taxon>Streptophyta</taxon>
        <taxon>Embryophyta</taxon>
        <taxon>Tracheophyta</taxon>
        <taxon>Spermatophyta</taxon>
        <taxon>Magnoliopsida</taxon>
        <taxon>eudicotyledons</taxon>
        <taxon>Gunneridae</taxon>
        <taxon>Pentapetalae</taxon>
        <taxon>rosids</taxon>
        <taxon>malvids</taxon>
        <taxon>Malvales</taxon>
        <taxon>Malvaceae</taxon>
        <taxon>Malvoideae</taxon>
        <taxon>Gossypium</taxon>
    </lineage>
</organism>
<name>A0ABR0QZ88_GOSAR</name>
<protein>
    <submittedName>
        <fullName evidence="1">Uncharacterized protein</fullName>
    </submittedName>
</protein>
<reference evidence="1 2" key="1">
    <citation type="submission" date="2023-03" db="EMBL/GenBank/DDBJ databases">
        <title>WGS of Gossypium arboreum.</title>
        <authorList>
            <person name="Yu D."/>
        </authorList>
    </citation>
    <scope>NUCLEOTIDE SEQUENCE [LARGE SCALE GENOMIC DNA]</scope>
    <source>
        <tissue evidence="1">Leaf</tissue>
    </source>
</reference>